<gene>
    <name evidence="3" type="primary">LOC106510967</name>
</gene>
<dbReference type="KEGG" id="alim:106510967"/>
<sequence>MTIDYMTCKFTMETGKHVGNDYFETAYRVLSQHPQILGSRIAMLGLSLGTSITLRMAVYSEVVKLRCAVCISGSHVQPPDGSVMDILSYFNTNIEKTRIENNEVIWRDLLLPIPSDPTSKVEMGRLQCPLLLIVGEDDQNWCTYESAMDMKEMMERAGNSHLLTLLFYPNAGHLIEPPYSPHARASLFKGLGTGQKFMVLWGGQTLEHSRAQEDSWKKMLVFLKENLYGGTKPGATLLSQL</sequence>
<dbReference type="Proteomes" id="UP000192220">
    <property type="component" value="Unplaced"/>
</dbReference>
<feature type="domain" description="BAAT/Acyl-CoA thioester hydrolase C-terminal" evidence="1">
    <location>
        <begin position="21"/>
        <end position="228"/>
    </location>
</feature>
<dbReference type="PANTHER" id="PTHR10824:SF36">
    <property type="entry name" value="ACYL-COA THIOESTERASE 17-RELATED"/>
    <property type="match status" value="1"/>
</dbReference>
<dbReference type="AlphaFoldDB" id="A0A2I4AI57"/>
<dbReference type="RefSeq" id="XP_013855157.1">
    <property type="nucleotide sequence ID" value="XM_013999703.1"/>
</dbReference>
<name>A0A2I4AI57_AUSLI</name>
<dbReference type="Gene3D" id="3.40.50.1820">
    <property type="entry name" value="alpha/beta hydrolase"/>
    <property type="match status" value="1"/>
</dbReference>
<reference evidence="3" key="1">
    <citation type="submission" date="2025-08" db="UniProtKB">
        <authorList>
            <consortium name="RefSeq"/>
        </authorList>
    </citation>
    <scope>IDENTIFICATION</scope>
</reference>
<proteinExistence type="predicted"/>
<dbReference type="SUPFAM" id="SSF53474">
    <property type="entry name" value="alpha/beta-Hydrolases"/>
    <property type="match status" value="1"/>
</dbReference>
<dbReference type="STRING" id="52670.A0A2I4AI57"/>
<organism evidence="2 3">
    <name type="scientific">Austrofundulus limnaeus</name>
    <name type="common">Annual killifish</name>
    <dbReference type="NCBI Taxonomy" id="52670"/>
    <lineage>
        <taxon>Eukaryota</taxon>
        <taxon>Metazoa</taxon>
        <taxon>Chordata</taxon>
        <taxon>Craniata</taxon>
        <taxon>Vertebrata</taxon>
        <taxon>Euteleostomi</taxon>
        <taxon>Actinopterygii</taxon>
        <taxon>Neopterygii</taxon>
        <taxon>Teleostei</taxon>
        <taxon>Neoteleostei</taxon>
        <taxon>Acanthomorphata</taxon>
        <taxon>Ovalentaria</taxon>
        <taxon>Atherinomorphae</taxon>
        <taxon>Cyprinodontiformes</taxon>
        <taxon>Rivulidae</taxon>
        <taxon>Austrofundulus</taxon>
    </lineage>
</organism>
<dbReference type="InParanoid" id="A0A2I4AI57"/>
<evidence type="ECO:0000313" key="2">
    <source>
        <dbReference type="Proteomes" id="UP000192220"/>
    </source>
</evidence>
<keyword evidence="2" id="KW-1185">Reference proteome</keyword>
<dbReference type="GO" id="GO:0006637">
    <property type="term" value="P:acyl-CoA metabolic process"/>
    <property type="evidence" value="ECO:0007669"/>
    <property type="project" value="TreeGrafter"/>
</dbReference>
<dbReference type="Pfam" id="PF08840">
    <property type="entry name" value="BAAT_C"/>
    <property type="match status" value="1"/>
</dbReference>
<dbReference type="InterPro" id="IPR029058">
    <property type="entry name" value="AB_hydrolase_fold"/>
</dbReference>
<dbReference type="InterPro" id="IPR014940">
    <property type="entry name" value="BAAT_C"/>
</dbReference>
<protein>
    <submittedName>
        <fullName evidence="3">Acyl-coenzyme A thioesterase 4</fullName>
    </submittedName>
</protein>
<accession>A0A2I4AI57</accession>
<dbReference type="GO" id="GO:0006631">
    <property type="term" value="P:fatty acid metabolic process"/>
    <property type="evidence" value="ECO:0007669"/>
    <property type="project" value="TreeGrafter"/>
</dbReference>
<dbReference type="GO" id="GO:0047617">
    <property type="term" value="F:fatty acyl-CoA hydrolase activity"/>
    <property type="evidence" value="ECO:0007669"/>
    <property type="project" value="TreeGrafter"/>
</dbReference>
<evidence type="ECO:0000259" key="1">
    <source>
        <dbReference type="Pfam" id="PF08840"/>
    </source>
</evidence>
<dbReference type="PANTHER" id="PTHR10824">
    <property type="entry name" value="ACYL-COENZYME A THIOESTERASE-RELATED"/>
    <property type="match status" value="1"/>
</dbReference>
<evidence type="ECO:0000313" key="3">
    <source>
        <dbReference type="RefSeq" id="XP_013855157.1"/>
    </source>
</evidence>
<dbReference type="OrthoDB" id="6347013at2759"/>
<dbReference type="GeneID" id="106510967"/>